<protein>
    <recommendedName>
        <fullName evidence="6">dolichyl-diphosphooligosaccharide--protein glycotransferase</fullName>
        <ecNumber evidence="6">2.4.99.18</ecNumber>
    </recommendedName>
</protein>
<dbReference type="GO" id="GO:0016020">
    <property type="term" value="C:membrane"/>
    <property type="evidence" value="ECO:0007669"/>
    <property type="project" value="InterPro"/>
</dbReference>
<evidence type="ECO:0000313" key="19">
    <source>
        <dbReference type="Proteomes" id="UP000886595"/>
    </source>
</evidence>
<comment type="similarity">
    <text evidence="5">Belongs to the STT3 family.</text>
</comment>
<keyword evidence="12 16" id="KW-1133">Transmembrane helix</keyword>
<accession>A0A8X7QHV6</accession>
<dbReference type="Proteomes" id="UP000886595">
    <property type="component" value="Unassembled WGS sequence"/>
</dbReference>
<dbReference type="Gene3D" id="3.40.50.12610">
    <property type="match status" value="1"/>
</dbReference>
<keyword evidence="14" id="KW-0464">Manganese</keyword>
<reference evidence="18 19" key="1">
    <citation type="submission" date="2020-02" db="EMBL/GenBank/DDBJ databases">
        <authorList>
            <person name="Ma Q."/>
            <person name="Huang Y."/>
            <person name="Song X."/>
            <person name="Pei D."/>
        </authorList>
    </citation>
    <scope>NUCLEOTIDE SEQUENCE [LARGE SCALE GENOMIC DNA]</scope>
    <source>
        <strain evidence="18">Sxm20200214</strain>
        <tissue evidence="18">Leaf</tissue>
    </source>
</reference>
<dbReference type="InterPro" id="IPR003674">
    <property type="entry name" value="Oligo_trans_STT3"/>
</dbReference>
<comment type="caution">
    <text evidence="18">The sequence shown here is derived from an EMBL/GenBank/DDBJ whole genome shotgun (WGS) entry which is preliminary data.</text>
</comment>
<feature type="domain" description="Oligosaccharyl transferase STT3 N-terminal" evidence="17">
    <location>
        <begin position="247"/>
        <end position="344"/>
    </location>
</feature>
<evidence type="ECO:0000256" key="6">
    <source>
        <dbReference type="ARBA" id="ARBA00012605"/>
    </source>
</evidence>
<dbReference type="Pfam" id="PF02516">
    <property type="entry name" value="STT3"/>
    <property type="match status" value="2"/>
</dbReference>
<dbReference type="EC" id="2.4.99.18" evidence="6"/>
<keyword evidence="13 16" id="KW-0472">Membrane</keyword>
<dbReference type="InterPro" id="IPR048307">
    <property type="entry name" value="STT3_N"/>
</dbReference>
<feature type="transmembrane region" description="Helical" evidence="16">
    <location>
        <begin position="231"/>
        <end position="249"/>
    </location>
</feature>
<comment type="catalytic activity">
    <reaction evidence="15">
        <text>a di-trans,poly-cis-dolichyl diphosphooligosaccharide + L-asparaginyl-[protein] = N(4)-(oligosaccharide-(1-&gt;4)-N-acetyl-beta-D-glucosaminyl-(1-&gt;4)-N-acetyl-beta-D-glucosaminyl)-L-asparaginyl-[protein] + a di-trans,poly-cis-dolichyl diphosphate + H(+)</text>
        <dbReference type="Rhea" id="RHEA:22980"/>
        <dbReference type="Rhea" id="RHEA-COMP:12804"/>
        <dbReference type="Rhea" id="RHEA-COMP:12805"/>
        <dbReference type="Rhea" id="RHEA-COMP:19506"/>
        <dbReference type="Rhea" id="RHEA-COMP:19509"/>
        <dbReference type="ChEBI" id="CHEBI:15378"/>
        <dbReference type="ChEBI" id="CHEBI:50347"/>
        <dbReference type="ChEBI" id="CHEBI:57497"/>
        <dbReference type="ChEBI" id="CHEBI:57570"/>
        <dbReference type="ChEBI" id="CHEBI:132529"/>
        <dbReference type="EC" id="2.4.99.18"/>
    </reaction>
</comment>
<comment type="subcellular location">
    <subcellularLocation>
        <location evidence="3">Endomembrane system</location>
        <topology evidence="3">Multi-pass membrane protein</topology>
    </subcellularLocation>
</comment>
<evidence type="ECO:0000256" key="7">
    <source>
        <dbReference type="ARBA" id="ARBA00022676"/>
    </source>
</evidence>
<evidence type="ECO:0000256" key="3">
    <source>
        <dbReference type="ARBA" id="ARBA00004127"/>
    </source>
</evidence>
<evidence type="ECO:0000256" key="16">
    <source>
        <dbReference type="SAM" id="Phobius"/>
    </source>
</evidence>
<evidence type="ECO:0000256" key="1">
    <source>
        <dbReference type="ARBA" id="ARBA00001936"/>
    </source>
</evidence>
<keyword evidence="9 16" id="KW-0812">Transmembrane</keyword>
<keyword evidence="8" id="KW-0808">Transferase</keyword>
<evidence type="ECO:0000256" key="12">
    <source>
        <dbReference type="ARBA" id="ARBA00022989"/>
    </source>
</evidence>
<evidence type="ECO:0000256" key="10">
    <source>
        <dbReference type="ARBA" id="ARBA00022723"/>
    </source>
</evidence>
<dbReference type="OrthoDB" id="10261066at2759"/>
<feature type="transmembrane region" description="Helical" evidence="16">
    <location>
        <begin position="92"/>
        <end position="113"/>
    </location>
</feature>
<proteinExistence type="inferred from homology"/>
<feature type="transmembrane region" description="Helical" evidence="16">
    <location>
        <begin position="120"/>
        <end position="138"/>
    </location>
</feature>
<comment type="cofactor">
    <cofactor evidence="2">
        <name>Mg(2+)</name>
        <dbReference type="ChEBI" id="CHEBI:18420"/>
    </cofactor>
</comment>
<evidence type="ECO:0000256" key="15">
    <source>
        <dbReference type="ARBA" id="ARBA00048829"/>
    </source>
</evidence>
<feature type="transmembrane region" description="Helical" evidence="16">
    <location>
        <begin position="169"/>
        <end position="192"/>
    </location>
</feature>
<comment type="pathway">
    <text evidence="4">Protein modification; protein glycosylation.</text>
</comment>
<evidence type="ECO:0000256" key="9">
    <source>
        <dbReference type="ARBA" id="ARBA00022692"/>
    </source>
</evidence>
<feature type="transmembrane region" description="Helical" evidence="16">
    <location>
        <begin position="311"/>
        <end position="327"/>
    </location>
</feature>
<dbReference type="AlphaFoldDB" id="A0A8X7QHV6"/>
<evidence type="ECO:0000256" key="14">
    <source>
        <dbReference type="ARBA" id="ARBA00023211"/>
    </source>
</evidence>
<dbReference type="PANTHER" id="PTHR13872">
    <property type="entry name" value="DOLICHYL-DIPHOSPHOOLIGOSACCHARIDE--PROTEIN GLYCOSYLTRANSFERASE SUBUNIT"/>
    <property type="match status" value="1"/>
</dbReference>
<evidence type="ECO:0000256" key="5">
    <source>
        <dbReference type="ARBA" id="ARBA00010810"/>
    </source>
</evidence>
<feature type="transmembrane region" description="Helical" evidence="16">
    <location>
        <begin position="204"/>
        <end position="224"/>
    </location>
</feature>
<dbReference type="GO" id="GO:0012505">
    <property type="term" value="C:endomembrane system"/>
    <property type="evidence" value="ECO:0007669"/>
    <property type="project" value="UniProtKB-SubCell"/>
</dbReference>
<feature type="domain" description="Oligosaccharyl transferase STT3 N-terminal" evidence="17">
    <location>
        <begin position="30"/>
        <end position="108"/>
    </location>
</feature>
<dbReference type="EMBL" id="JAAMPC010000013">
    <property type="protein sequence ID" value="KAG2270679.1"/>
    <property type="molecule type" value="Genomic_DNA"/>
</dbReference>
<dbReference type="PANTHER" id="PTHR13872:SF46">
    <property type="entry name" value="DOLICHYL-DIPHOSPHOOLIGOSACCHARIDE--PROTEIN GLYCOTRANSFERASE"/>
    <property type="match status" value="1"/>
</dbReference>
<name>A0A8X7QHV6_BRACI</name>
<evidence type="ECO:0000256" key="8">
    <source>
        <dbReference type="ARBA" id="ARBA00022679"/>
    </source>
</evidence>
<organism evidence="18 19">
    <name type="scientific">Brassica carinata</name>
    <name type="common">Ethiopian mustard</name>
    <name type="synonym">Abyssinian cabbage</name>
    <dbReference type="NCBI Taxonomy" id="52824"/>
    <lineage>
        <taxon>Eukaryota</taxon>
        <taxon>Viridiplantae</taxon>
        <taxon>Streptophyta</taxon>
        <taxon>Embryophyta</taxon>
        <taxon>Tracheophyta</taxon>
        <taxon>Spermatophyta</taxon>
        <taxon>Magnoliopsida</taxon>
        <taxon>eudicotyledons</taxon>
        <taxon>Gunneridae</taxon>
        <taxon>Pentapetalae</taxon>
        <taxon>rosids</taxon>
        <taxon>malvids</taxon>
        <taxon>Brassicales</taxon>
        <taxon>Brassicaceae</taxon>
        <taxon>Brassiceae</taxon>
        <taxon>Brassica</taxon>
    </lineage>
</organism>
<keyword evidence="10" id="KW-0479">Metal-binding</keyword>
<evidence type="ECO:0000256" key="2">
    <source>
        <dbReference type="ARBA" id="ARBA00001946"/>
    </source>
</evidence>
<feature type="transmembrane region" description="Helical" evidence="16">
    <location>
        <begin position="286"/>
        <end position="304"/>
    </location>
</feature>
<sequence>MAVKKTTPYLLNALSFKSLKLKTKQQELLIRVFILGLVYVLAFIARLFSVLRYESMIHEFDLYFNYRTTLFKGFYEFWNWFDSESWYPLGRIIGGTLYPGLMVTAAVVAYFFGKEIWDTGAGLVAAALIAIFPGYISRSVDNEAVAIFALLLTFYLFVKAVNTISLGRICFTLLITLSMYILGMLLAMQIRFVGFQHVQSGEHMAVFLLMQVSSLSTTFVPNLFEDNCDIGYSGWCYCFGCWHSVWLYISPCTGRFYSLLDPTHAKPHIPIIASVSEHQPTAWSSFMFDYHILLFLFPAGLYFCFKRLSDATIFIVMYGLTSFLYFAGVMVRLIFVATPAICLISAIAVSATVKNLTSLLRAKQKVPQTGSSKGPGSSKASSKVTLDQAQPFQKNGAIALLVGVFYLLSRYAIHCTWVTSEAYSSPSIVLAARGAHGNRIIFDDYHEAYYWLTQNSPTDAKVMSWWDYGYQITAMGNRTVIVDNNTWNNTHIATVGHDINKFLWMVRIGGGVYPVIKEPDYLVNGEFLVDKGVSPKMLNCLMYKLCYYRFGELVTEYGKPKGYDRARGVEIGNKDIKLEHLEEDYTTSNWIARIYRVKPPTNRL</sequence>
<evidence type="ECO:0000256" key="13">
    <source>
        <dbReference type="ARBA" id="ARBA00023136"/>
    </source>
</evidence>
<gene>
    <name evidence="18" type="ORF">Bca52824_065234</name>
</gene>
<dbReference type="GO" id="GO:0046872">
    <property type="term" value="F:metal ion binding"/>
    <property type="evidence" value="ECO:0007669"/>
    <property type="project" value="UniProtKB-KW"/>
</dbReference>
<evidence type="ECO:0000313" key="18">
    <source>
        <dbReference type="EMBL" id="KAG2270679.1"/>
    </source>
</evidence>
<feature type="transmembrane region" description="Helical" evidence="16">
    <location>
        <begin position="28"/>
        <end position="48"/>
    </location>
</feature>
<feature type="transmembrane region" description="Helical" evidence="16">
    <location>
        <begin position="144"/>
        <end position="162"/>
    </location>
</feature>
<keyword evidence="11" id="KW-0460">Magnesium</keyword>
<keyword evidence="7" id="KW-0328">Glycosyltransferase</keyword>
<comment type="cofactor">
    <cofactor evidence="1">
        <name>Mn(2+)</name>
        <dbReference type="ChEBI" id="CHEBI:29035"/>
    </cofactor>
</comment>
<evidence type="ECO:0000259" key="17">
    <source>
        <dbReference type="Pfam" id="PF02516"/>
    </source>
</evidence>
<keyword evidence="19" id="KW-1185">Reference proteome</keyword>
<dbReference type="GO" id="GO:0004579">
    <property type="term" value="F:dolichyl-diphosphooligosaccharide-protein glycotransferase activity"/>
    <property type="evidence" value="ECO:0007669"/>
    <property type="project" value="UniProtKB-EC"/>
</dbReference>
<evidence type="ECO:0000256" key="11">
    <source>
        <dbReference type="ARBA" id="ARBA00022842"/>
    </source>
</evidence>
<evidence type="ECO:0000256" key="4">
    <source>
        <dbReference type="ARBA" id="ARBA00004922"/>
    </source>
</evidence>